<evidence type="ECO:0000256" key="10">
    <source>
        <dbReference type="SAM" id="Phobius"/>
    </source>
</evidence>
<dbReference type="AlphaFoldDB" id="A0A8S1CJX2"/>
<dbReference type="PROSITE" id="PS51289">
    <property type="entry name" value="GLG1_C_RICH"/>
    <property type="match status" value="7"/>
</dbReference>
<comment type="subcellular location">
    <subcellularLocation>
        <location evidence="1">Membrane</location>
        <topology evidence="1">Single-pass type I membrane protein</topology>
    </subcellularLocation>
</comment>
<protein>
    <recommendedName>
        <fullName evidence="14">Golgi apparatus protein 1</fullName>
    </recommendedName>
</protein>
<dbReference type="GO" id="GO:0000139">
    <property type="term" value="C:Golgi membrane"/>
    <property type="evidence" value="ECO:0007669"/>
    <property type="project" value="InterPro"/>
</dbReference>
<keyword evidence="13" id="KW-1185">Reference proteome</keyword>
<feature type="chain" id="PRO_5035748968" description="Golgi apparatus protein 1" evidence="11">
    <location>
        <begin position="20"/>
        <end position="1126"/>
    </location>
</feature>
<proteinExistence type="predicted"/>
<dbReference type="InterPro" id="IPR001893">
    <property type="entry name" value="Cys-rich_GLG1_repeat"/>
</dbReference>
<keyword evidence="7" id="KW-0325">Glycoprotein</keyword>
<evidence type="ECO:0000313" key="12">
    <source>
        <dbReference type="EMBL" id="CAB3368530.1"/>
    </source>
</evidence>
<dbReference type="PANTHER" id="PTHR11884">
    <property type="entry name" value="SELECTIN LIGAND RELATED"/>
    <property type="match status" value="1"/>
</dbReference>
<accession>A0A8S1CJX2</accession>
<evidence type="ECO:0000256" key="6">
    <source>
        <dbReference type="ARBA" id="ARBA00023136"/>
    </source>
</evidence>
<dbReference type="GO" id="GO:0017134">
    <property type="term" value="F:fibroblast growth factor binding"/>
    <property type="evidence" value="ECO:0007669"/>
    <property type="project" value="TreeGrafter"/>
</dbReference>
<name>A0A8S1CJX2_9INSE</name>
<reference evidence="12 13" key="1">
    <citation type="submission" date="2020-04" db="EMBL/GenBank/DDBJ databases">
        <authorList>
            <person name="Alioto T."/>
            <person name="Alioto T."/>
            <person name="Gomez Garrido J."/>
        </authorList>
    </citation>
    <scope>NUCLEOTIDE SEQUENCE [LARGE SCALE GENOMIC DNA]</scope>
</reference>
<dbReference type="Pfam" id="PF00839">
    <property type="entry name" value="Cys_rich_FGFR"/>
    <property type="match status" value="14"/>
</dbReference>
<dbReference type="InterPro" id="IPR039728">
    <property type="entry name" value="GLG1"/>
</dbReference>
<sequence length="1126" mass="127240">MHSLLSLLVTFCTLNLVLTFETAHLSTFPPPYWLPNHHVLQKRSLDTKKLIDEESCADDIKRICGVLPPGTDDLTVLECIQTYKPVDGSELNEQCQHSVWSHTVSLLGDSGIKEATQRACSIELGEILSKCDSDSENTLGCLLEHKDELQSVPCKAFIQRIGYIAFSDYRLLPKLTNKCQKDIDKHSCGRLQSGSLSQGKTLACLQTHLDDLDSDCHRHVLKVSEQQADDIKLDRQLFLACAADLNTLCPNIPTGTSQAYKCLMHRRLDRTMSRMCAEQLARRQKLISADFKVSRGLARACKDDIRTYHCRRDVSDDKDIRLSQILLCLEGAMHNGSKVSLDCQQEMLDHRKILLEDFHLSPEIVSGCAEDIKKFCDNGVQVGGKTIHCLMEHTRVKKKKERISPQCQRALEMLVQETDAGEDWRVDPILREACQPVVDAECSNVRGGDARVITCLMSRIGTKNMRAACEAALLQIQFFVARDYKLDPPLYRECREDAIKSCHAKKSWSDDPNHMDPQRGPLVLPCLYRLANQDDNAMVKLKSSCEEELRRVMRQRAVSVDLEPDVQDNCLDDLAYLCPLKTGRGEETQCLQDNLDKLISKCKDAIINLTEQQAEHIELNPIISENCAEVLKKHCEQEMKDGKDEGDLIECLIKHKNEPEVRQEHYKCRAAVEHFQLISMKNYKFTFKFKQACKPYVARHCSLAMSKADVITCLSEIVRNATLLDQKHAISRDCRQQLRAQLLQQHENIEFDPKLKAACGRDIEEHCGNVVAGGAQVLECLQKARKVLSPICHKSIFKVERQQLTDSAVDYALLNGCQHDISHFCHDVSLSQALECLKQYKNEAGLDPKCRALILRRMVEQSEDYRLNPALQQSCRPEIRSLCSDVIAREPADQELEGKVVKCLKGKYREKKLSVSCARQITEIMREAALNYKLNPSLARSCKSEINSQCRPSGASNGDEGGEASEEDIEDGTGSVEECLKQLLSKNKITSPACRLEVASLVEEEKVDIHTDPLLHQACKVDLEKFCADVVAGGGKQIECLQSYLQDTRRVLEPKCKSMLLGRMAMFRSAEMIIAPENMQELYQSVAHSKEKHFFLVVSLAFFGTIFFFGMFCGRVTRRHTAMKNK</sequence>
<evidence type="ECO:0000256" key="11">
    <source>
        <dbReference type="SAM" id="SignalP"/>
    </source>
</evidence>
<keyword evidence="2 10" id="KW-0812">Transmembrane</keyword>
<gene>
    <name evidence="12" type="ORF">CLODIP_2_CD07282</name>
</gene>
<evidence type="ECO:0000256" key="2">
    <source>
        <dbReference type="ARBA" id="ARBA00022692"/>
    </source>
</evidence>
<dbReference type="EMBL" id="CADEPI010000038">
    <property type="protein sequence ID" value="CAB3368530.1"/>
    <property type="molecule type" value="Genomic_DNA"/>
</dbReference>
<evidence type="ECO:0000256" key="1">
    <source>
        <dbReference type="ARBA" id="ARBA00004479"/>
    </source>
</evidence>
<evidence type="ECO:0000256" key="3">
    <source>
        <dbReference type="ARBA" id="ARBA00022729"/>
    </source>
</evidence>
<feature type="repeat" description="Cys-rich GLG1" evidence="8">
    <location>
        <begin position="729"/>
        <end position="789"/>
    </location>
</feature>
<feature type="repeat" description="Cys-rich GLG1" evidence="8">
    <location>
        <begin position="597"/>
        <end position="660"/>
    </location>
</feature>
<feature type="repeat" description="Cys-rich GLG1" evidence="8">
    <location>
        <begin position="338"/>
        <end position="398"/>
    </location>
</feature>
<evidence type="ECO:0000256" key="9">
    <source>
        <dbReference type="SAM" id="MobiDB-lite"/>
    </source>
</evidence>
<feature type="transmembrane region" description="Helical" evidence="10">
    <location>
        <begin position="1094"/>
        <end position="1116"/>
    </location>
</feature>
<evidence type="ECO:0000256" key="5">
    <source>
        <dbReference type="ARBA" id="ARBA00022989"/>
    </source>
</evidence>
<dbReference type="OrthoDB" id="2015434at2759"/>
<comment type="caution">
    <text evidence="12">The sequence shown here is derived from an EMBL/GenBank/DDBJ whole genome shotgun (WGS) entry which is preliminary data.</text>
</comment>
<dbReference type="InterPro" id="IPR017873">
    <property type="entry name" value="Cys-rich_GLG1_repeat_euk"/>
</dbReference>
<feature type="compositionally biased region" description="Acidic residues" evidence="9">
    <location>
        <begin position="960"/>
        <end position="971"/>
    </location>
</feature>
<keyword evidence="6 10" id="KW-0472">Membrane</keyword>
<feature type="repeat" description="Cys-rich GLG1" evidence="8">
    <location>
        <begin position="989"/>
        <end position="1049"/>
    </location>
</feature>
<dbReference type="PANTHER" id="PTHR11884:SF1">
    <property type="entry name" value="GOLGI APPARATUS PROTEIN 1"/>
    <property type="match status" value="1"/>
</dbReference>
<organism evidence="12 13">
    <name type="scientific">Cloeon dipterum</name>
    <dbReference type="NCBI Taxonomy" id="197152"/>
    <lineage>
        <taxon>Eukaryota</taxon>
        <taxon>Metazoa</taxon>
        <taxon>Ecdysozoa</taxon>
        <taxon>Arthropoda</taxon>
        <taxon>Hexapoda</taxon>
        <taxon>Insecta</taxon>
        <taxon>Pterygota</taxon>
        <taxon>Palaeoptera</taxon>
        <taxon>Ephemeroptera</taxon>
        <taxon>Pisciforma</taxon>
        <taxon>Baetidae</taxon>
        <taxon>Cloeon</taxon>
    </lineage>
</organism>
<evidence type="ECO:0000256" key="4">
    <source>
        <dbReference type="ARBA" id="ARBA00022737"/>
    </source>
</evidence>
<dbReference type="Proteomes" id="UP000494165">
    <property type="component" value="Unassembled WGS sequence"/>
</dbReference>
<evidence type="ECO:0000256" key="8">
    <source>
        <dbReference type="PROSITE-ProRule" id="PRU00622"/>
    </source>
</evidence>
<feature type="region of interest" description="Disordered" evidence="9">
    <location>
        <begin position="947"/>
        <end position="971"/>
    </location>
</feature>
<keyword evidence="3 11" id="KW-0732">Signal</keyword>
<feature type="repeat" description="Cys-rich GLG1" evidence="8">
    <location>
        <begin position="211"/>
        <end position="271"/>
    </location>
</feature>
<feature type="signal peptide" evidence="11">
    <location>
        <begin position="1"/>
        <end position="19"/>
    </location>
</feature>
<feature type="repeat" description="Cys-rich GLG1" evidence="8">
    <location>
        <begin position="402"/>
        <end position="464"/>
    </location>
</feature>
<evidence type="ECO:0008006" key="14">
    <source>
        <dbReference type="Google" id="ProtNLM"/>
    </source>
</evidence>
<feature type="compositionally biased region" description="Polar residues" evidence="9">
    <location>
        <begin position="947"/>
        <end position="956"/>
    </location>
</feature>
<evidence type="ECO:0000256" key="7">
    <source>
        <dbReference type="ARBA" id="ARBA00023180"/>
    </source>
</evidence>
<keyword evidence="5 10" id="KW-1133">Transmembrane helix</keyword>
<feature type="repeat" description="Cys-rich GLG1" evidence="8">
    <location>
        <begin position="845"/>
        <end position="912"/>
    </location>
</feature>
<evidence type="ECO:0000313" key="13">
    <source>
        <dbReference type="Proteomes" id="UP000494165"/>
    </source>
</evidence>
<keyword evidence="4" id="KW-0677">Repeat</keyword>